<keyword evidence="2" id="KW-1185">Reference proteome</keyword>
<dbReference type="OrthoDB" id="5826189at2759"/>
<name>A0A6G0TPE7_APHGL</name>
<comment type="caution">
    <text evidence="1">The sequence shown here is derived from an EMBL/GenBank/DDBJ whole genome shotgun (WGS) entry which is preliminary data.</text>
</comment>
<dbReference type="AlphaFoldDB" id="A0A6G0TPE7"/>
<evidence type="ECO:0000313" key="2">
    <source>
        <dbReference type="Proteomes" id="UP000475862"/>
    </source>
</evidence>
<protein>
    <submittedName>
        <fullName evidence="1">Uncharacterized protein</fullName>
    </submittedName>
</protein>
<gene>
    <name evidence="1" type="ORF">AGLY_007321</name>
</gene>
<dbReference type="EMBL" id="VYZN01000023">
    <property type="protein sequence ID" value="KAE9536532.1"/>
    <property type="molecule type" value="Genomic_DNA"/>
</dbReference>
<sequence length="215" mass="24756">MELVLIAGCCAKMHRIGMFYRYTEYSSVHKHWDFVVETVMKDLPRSWKYQFFTMTKAGNEELKYSQHISLHSEICLPQIINKIVSGCCNLFSCAFSSVKGENLNINNVKPPTMKPKIVPETNIHRYRLGEKIQNIRYVIYTMKTYEKQPQNNATLVPHLKTPLAIANSYSGENVFKTPCQPPTFFTSKTSVPSTSCSFLFKKYAVFEKIKLSTLN</sequence>
<proteinExistence type="predicted"/>
<accession>A0A6G0TPE7</accession>
<evidence type="ECO:0000313" key="1">
    <source>
        <dbReference type="EMBL" id="KAE9536532.1"/>
    </source>
</evidence>
<organism evidence="1 2">
    <name type="scientific">Aphis glycines</name>
    <name type="common">Soybean aphid</name>
    <dbReference type="NCBI Taxonomy" id="307491"/>
    <lineage>
        <taxon>Eukaryota</taxon>
        <taxon>Metazoa</taxon>
        <taxon>Ecdysozoa</taxon>
        <taxon>Arthropoda</taxon>
        <taxon>Hexapoda</taxon>
        <taxon>Insecta</taxon>
        <taxon>Pterygota</taxon>
        <taxon>Neoptera</taxon>
        <taxon>Paraneoptera</taxon>
        <taxon>Hemiptera</taxon>
        <taxon>Sternorrhyncha</taxon>
        <taxon>Aphidomorpha</taxon>
        <taxon>Aphidoidea</taxon>
        <taxon>Aphididae</taxon>
        <taxon>Aphidini</taxon>
        <taxon>Aphis</taxon>
        <taxon>Aphis</taxon>
    </lineage>
</organism>
<dbReference type="Proteomes" id="UP000475862">
    <property type="component" value="Unassembled WGS sequence"/>
</dbReference>
<reference evidence="1 2" key="1">
    <citation type="submission" date="2019-08" db="EMBL/GenBank/DDBJ databases">
        <title>The genome of the soybean aphid Biotype 1, its phylome, world population structure and adaptation to the North American continent.</title>
        <authorList>
            <person name="Giordano R."/>
            <person name="Donthu R.K."/>
            <person name="Hernandez A.G."/>
            <person name="Wright C.L."/>
            <person name="Zimin A.V."/>
        </authorList>
    </citation>
    <scope>NUCLEOTIDE SEQUENCE [LARGE SCALE GENOMIC DNA]</scope>
    <source>
        <tissue evidence="1">Whole aphids</tissue>
    </source>
</reference>